<reference evidence="1 3" key="1">
    <citation type="journal article" date="2008" name="Science">
        <title>The Physcomitrella genome reveals evolutionary insights into the conquest of land by plants.</title>
        <authorList>
            <person name="Rensing S."/>
            <person name="Lang D."/>
            <person name="Zimmer A."/>
            <person name="Terry A."/>
            <person name="Salamov A."/>
            <person name="Shapiro H."/>
            <person name="Nishiyama T."/>
            <person name="Perroud P.-F."/>
            <person name="Lindquist E."/>
            <person name="Kamisugi Y."/>
            <person name="Tanahashi T."/>
            <person name="Sakakibara K."/>
            <person name="Fujita T."/>
            <person name="Oishi K."/>
            <person name="Shin-I T."/>
            <person name="Kuroki Y."/>
            <person name="Toyoda A."/>
            <person name="Suzuki Y."/>
            <person name="Hashimoto A."/>
            <person name="Yamaguchi K."/>
            <person name="Sugano A."/>
            <person name="Kohara Y."/>
            <person name="Fujiyama A."/>
            <person name="Anterola A."/>
            <person name="Aoki S."/>
            <person name="Ashton N."/>
            <person name="Barbazuk W.B."/>
            <person name="Barker E."/>
            <person name="Bennetzen J."/>
            <person name="Bezanilla M."/>
            <person name="Blankenship R."/>
            <person name="Cho S.H."/>
            <person name="Dutcher S."/>
            <person name="Estelle M."/>
            <person name="Fawcett J.A."/>
            <person name="Gundlach H."/>
            <person name="Hanada K."/>
            <person name="Heyl A."/>
            <person name="Hicks K.A."/>
            <person name="Hugh J."/>
            <person name="Lohr M."/>
            <person name="Mayer K."/>
            <person name="Melkozernov A."/>
            <person name="Murata T."/>
            <person name="Nelson D."/>
            <person name="Pils B."/>
            <person name="Prigge M."/>
            <person name="Reiss B."/>
            <person name="Renner T."/>
            <person name="Rombauts S."/>
            <person name="Rushton P."/>
            <person name="Sanderfoot A."/>
            <person name="Schween G."/>
            <person name="Shiu S.-H."/>
            <person name="Stueber K."/>
            <person name="Theodoulou F.L."/>
            <person name="Tu H."/>
            <person name="Van de Peer Y."/>
            <person name="Verrier P.J."/>
            <person name="Waters E."/>
            <person name="Wood A."/>
            <person name="Yang L."/>
            <person name="Cove D."/>
            <person name="Cuming A."/>
            <person name="Hasebe M."/>
            <person name="Lucas S."/>
            <person name="Mishler D.B."/>
            <person name="Reski R."/>
            <person name="Grigoriev I."/>
            <person name="Quatrano R.S."/>
            <person name="Boore J.L."/>
        </authorList>
    </citation>
    <scope>NUCLEOTIDE SEQUENCE [LARGE SCALE GENOMIC DNA]</scope>
    <source>
        <strain evidence="2 3">cv. Gransden 2004</strain>
    </source>
</reference>
<organism evidence="1">
    <name type="scientific">Physcomitrium patens</name>
    <name type="common">Spreading-leaved earth moss</name>
    <name type="synonym">Physcomitrella patens</name>
    <dbReference type="NCBI Taxonomy" id="3218"/>
    <lineage>
        <taxon>Eukaryota</taxon>
        <taxon>Viridiplantae</taxon>
        <taxon>Streptophyta</taxon>
        <taxon>Embryophyta</taxon>
        <taxon>Bryophyta</taxon>
        <taxon>Bryophytina</taxon>
        <taxon>Bryopsida</taxon>
        <taxon>Funariidae</taxon>
        <taxon>Funariales</taxon>
        <taxon>Funariaceae</taxon>
        <taxon>Physcomitrium</taxon>
    </lineage>
</organism>
<proteinExistence type="predicted"/>
<keyword evidence="3" id="KW-1185">Reference proteome</keyword>
<reference evidence="1 3" key="2">
    <citation type="journal article" date="2018" name="Plant J.">
        <title>The Physcomitrella patens chromosome-scale assembly reveals moss genome structure and evolution.</title>
        <authorList>
            <person name="Lang D."/>
            <person name="Ullrich K.K."/>
            <person name="Murat F."/>
            <person name="Fuchs J."/>
            <person name="Jenkins J."/>
            <person name="Haas F.B."/>
            <person name="Piednoel M."/>
            <person name="Gundlach H."/>
            <person name="Van Bel M."/>
            <person name="Meyberg R."/>
            <person name="Vives C."/>
            <person name="Morata J."/>
            <person name="Symeonidi A."/>
            <person name="Hiss M."/>
            <person name="Muchero W."/>
            <person name="Kamisugi Y."/>
            <person name="Saleh O."/>
            <person name="Blanc G."/>
            <person name="Decker E.L."/>
            <person name="van Gessel N."/>
            <person name="Grimwood J."/>
            <person name="Hayes R.D."/>
            <person name="Graham S.W."/>
            <person name="Gunter L.E."/>
            <person name="McDaniel S.F."/>
            <person name="Hoernstein S.N.W."/>
            <person name="Larsson A."/>
            <person name="Li F.W."/>
            <person name="Perroud P.F."/>
            <person name="Phillips J."/>
            <person name="Ranjan P."/>
            <person name="Rokshar D.S."/>
            <person name="Rothfels C.J."/>
            <person name="Schneider L."/>
            <person name="Shu S."/>
            <person name="Stevenson D.W."/>
            <person name="Thummler F."/>
            <person name="Tillich M."/>
            <person name="Villarreal Aguilar J.C."/>
            <person name="Widiez T."/>
            <person name="Wong G.K."/>
            <person name="Wymore A."/>
            <person name="Zhang Y."/>
            <person name="Zimmer A.D."/>
            <person name="Quatrano R.S."/>
            <person name="Mayer K.F.X."/>
            <person name="Goodstein D."/>
            <person name="Casacuberta J.M."/>
            <person name="Vandepoele K."/>
            <person name="Reski R."/>
            <person name="Cuming A.C."/>
            <person name="Tuskan G.A."/>
            <person name="Maumus F."/>
            <person name="Salse J."/>
            <person name="Schmutz J."/>
            <person name="Rensing S.A."/>
        </authorList>
    </citation>
    <scope>NUCLEOTIDE SEQUENCE [LARGE SCALE GENOMIC DNA]</scope>
    <source>
        <strain evidence="2 3">cv. Gransden 2004</strain>
    </source>
</reference>
<gene>
    <name evidence="1" type="ORF">PHYPA_023859</name>
</gene>
<accession>A0A2K1IXP0</accession>
<dbReference type="EnsemblPlants" id="Pp3c19_7950V3.1">
    <property type="protein sequence ID" value="Pp3c19_7950V3.1"/>
    <property type="gene ID" value="Pp3c19_7950"/>
</dbReference>
<dbReference type="Gramene" id="Pp3c19_7950V3.1">
    <property type="protein sequence ID" value="Pp3c19_7950V3.1"/>
    <property type="gene ID" value="Pp3c19_7950"/>
</dbReference>
<dbReference type="AlphaFoldDB" id="A0A2K1IXP0"/>
<dbReference type="InParanoid" id="A0A2K1IXP0"/>
<reference evidence="2" key="3">
    <citation type="submission" date="2020-12" db="UniProtKB">
        <authorList>
            <consortium name="EnsemblPlants"/>
        </authorList>
    </citation>
    <scope>IDENTIFICATION</scope>
</reference>
<sequence length="21" mass="2257">MIGSILEAIICLQAIRDLGQV</sequence>
<dbReference type="EMBL" id="ABEU02000019">
    <property type="protein sequence ID" value="PNR34043.1"/>
    <property type="molecule type" value="Genomic_DNA"/>
</dbReference>
<dbReference type="Proteomes" id="UP000006727">
    <property type="component" value="Chromosome 19"/>
</dbReference>
<name>A0A2K1IXP0_PHYPA</name>
<evidence type="ECO:0000313" key="3">
    <source>
        <dbReference type="Proteomes" id="UP000006727"/>
    </source>
</evidence>
<evidence type="ECO:0000313" key="2">
    <source>
        <dbReference type="EnsemblPlants" id="Pp3c19_7950V3.1"/>
    </source>
</evidence>
<evidence type="ECO:0000313" key="1">
    <source>
        <dbReference type="EMBL" id="PNR34043.1"/>
    </source>
</evidence>
<protein>
    <submittedName>
        <fullName evidence="1 2">Uncharacterized protein</fullName>
    </submittedName>
</protein>